<sequence length="216" mass="24364">MKTLLLSLLISTSIANINFISPLQKVSANINNSIIFNQKQGYNEEYTTIFNNMMKAMNAAPNTGNVNLDFVLEMIPHHEGGINMAKAIVKYGSNPEVKKIAENIITSQEAQVPIMKQLKAKFEKEKPSSKADSEEYLEEYNKVKDKMFKEMQGVEITNNVDANFLQEMIYHHEGAIGMAKDILKYTKDSELIKLAENIVTTQSKGVEEMKALLKKL</sequence>
<organism evidence="3 4">
    <name type="scientific">Clostridium tertium</name>
    <dbReference type="NCBI Taxonomy" id="1559"/>
    <lineage>
        <taxon>Bacteria</taxon>
        <taxon>Bacillati</taxon>
        <taxon>Bacillota</taxon>
        <taxon>Clostridia</taxon>
        <taxon>Eubacteriales</taxon>
        <taxon>Clostridiaceae</taxon>
        <taxon>Clostridium</taxon>
    </lineage>
</organism>
<keyword evidence="4" id="KW-1185">Reference proteome</keyword>
<dbReference type="InterPro" id="IPR005183">
    <property type="entry name" value="DUF305_CopM-like"/>
</dbReference>
<dbReference type="PANTHER" id="PTHR36933">
    <property type="entry name" value="SLL0788 PROTEIN"/>
    <property type="match status" value="1"/>
</dbReference>
<dbReference type="RefSeq" id="WP_111928659.1">
    <property type="nucleotide sequence ID" value="NZ_JAMRYU010000003.1"/>
</dbReference>
<name>A0A9X3XLL5_9CLOT</name>
<reference evidence="3" key="1">
    <citation type="submission" date="2022-05" db="EMBL/GenBank/DDBJ databases">
        <title>Draft genome sequence of Clostridium tertium strain CP3 isolated from Peru.</title>
        <authorList>
            <person name="Hurtado R."/>
            <person name="Lima L."/>
            <person name="Sousa T."/>
            <person name="Jaiswal A.K."/>
            <person name="Tiwari S."/>
            <person name="Maturrano L."/>
            <person name="Brenig B."/>
            <person name="Azevedo V."/>
        </authorList>
    </citation>
    <scope>NUCLEOTIDE SEQUENCE</scope>
    <source>
        <strain evidence="3">CP3</strain>
    </source>
</reference>
<accession>A0A9X3XLL5</accession>
<dbReference type="PANTHER" id="PTHR36933:SF1">
    <property type="entry name" value="SLL0788 PROTEIN"/>
    <property type="match status" value="1"/>
</dbReference>
<evidence type="ECO:0000313" key="4">
    <source>
        <dbReference type="Proteomes" id="UP001141183"/>
    </source>
</evidence>
<gene>
    <name evidence="3" type="ORF">NE398_04335</name>
</gene>
<protein>
    <submittedName>
        <fullName evidence="3">DUF305 domain-containing protein</fullName>
    </submittedName>
</protein>
<keyword evidence="1" id="KW-0732">Signal</keyword>
<feature type="domain" description="DUF305" evidence="2">
    <location>
        <begin position="69"/>
        <end position="213"/>
    </location>
</feature>
<evidence type="ECO:0000259" key="2">
    <source>
        <dbReference type="Pfam" id="PF03713"/>
    </source>
</evidence>
<dbReference type="EMBL" id="JAMRYU010000003">
    <property type="protein sequence ID" value="MDC4239397.1"/>
    <property type="molecule type" value="Genomic_DNA"/>
</dbReference>
<evidence type="ECO:0000256" key="1">
    <source>
        <dbReference type="SAM" id="SignalP"/>
    </source>
</evidence>
<feature type="chain" id="PRO_5040989841" evidence="1">
    <location>
        <begin position="16"/>
        <end position="216"/>
    </location>
</feature>
<proteinExistence type="predicted"/>
<dbReference type="Pfam" id="PF03713">
    <property type="entry name" value="DUF305"/>
    <property type="match status" value="1"/>
</dbReference>
<dbReference type="AlphaFoldDB" id="A0A9X3XLL5"/>
<dbReference type="Proteomes" id="UP001141183">
    <property type="component" value="Unassembled WGS sequence"/>
</dbReference>
<dbReference type="Gene3D" id="1.20.1260.10">
    <property type="match status" value="2"/>
</dbReference>
<comment type="caution">
    <text evidence="3">The sequence shown here is derived from an EMBL/GenBank/DDBJ whole genome shotgun (WGS) entry which is preliminary data.</text>
</comment>
<dbReference type="InterPro" id="IPR012347">
    <property type="entry name" value="Ferritin-like"/>
</dbReference>
<feature type="signal peptide" evidence="1">
    <location>
        <begin position="1"/>
        <end position="15"/>
    </location>
</feature>
<evidence type="ECO:0000313" key="3">
    <source>
        <dbReference type="EMBL" id="MDC4239397.1"/>
    </source>
</evidence>